<dbReference type="GeneID" id="111252496"/>
<keyword evidence="3" id="KW-0072">Autophagy</keyword>
<evidence type="ECO:0000256" key="1">
    <source>
        <dbReference type="ARBA" id="ARBA00022574"/>
    </source>
</evidence>
<dbReference type="GO" id="GO:0005737">
    <property type="term" value="C:cytoplasm"/>
    <property type="evidence" value="ECO:0007669"/>
    <property type="project" value="UniProtKB-ARBA"/>
</dbReference>
<evidence type="ECO:0000256" key="2">
    <source>
        <dbReference type="ARBA" id="ARBA00022737"/>
    </source>
</evidence>
<dbReference type="Proteomes" id="UP000594260">
    <property type="component" value="Unplaced"/>
</dbReference>
<protein>
    <recommendedName>
        <fullName evidence="8">WD repeat domain phosphoinositide-interacting protein 2</fullName>
    </recommendedName>
</protein>
<organism evidence="6 7">
    <name type="scientific">Varroa destructor</name>
    <name type="common">Honeybee mite</name>
    <dbReference type="NCBI Taxonomy" id="109461"/>
    <lineage>
        <taxon>Eukaryota</taxon>
        <taxon>Metazoa</taxon>
        <taxon>Ecdysozoa</taxon>
        <taxon>Arthropoda</taxon>
        <taxon>Chelicerata</taxon>
        <taxon>Arachnida</taxon>
        <taxon>Acari</taxon>
        <taxon>Parasitiformes</taxon>
        <taxon>Mesostigmata</taxon>
        <taxon>Gamasina</taxon>
        <taxon>Dermanyssoidea</taxon>
        <taxon>Varroidae</taxon>
        <taxon>Varroa</taxon>
    </lineage>
</organism>
<reference evidence="6" key="1">
    <citation type="submission" date="2021-01" db="UniProtKB">
        <authorList>
            <consortium name="EnsemblMetazoa"/>
        </authorList>
    </citation>
    <scope>IDENTIFICATION</scope>
</reference>
<feature type="compositionally biased region" description="Low complexity" evidence="5">
    <location>
        <begin position="435"/>
        <end position="444"/>
    </location>
</feature>
<dbReference type="InParanoid" id="A0A7M7KG18"/>
<evidence type="ECO:0008006" key="8">
    <source>
        <dbReference type="Google" id="ProtNLM"/>
    </source>
</evidence>
<dbReference type="SUPFAM" id="SSF50978">
    <property type="entry name" value="WD40 repeat-like"/>
    <property type="match status" value="1"/>
</dbReference>
<name>A0A7M7KG18_VARDE</name>
<evidence type="ECO:0000313" key="7">
    <source>
        <dbReference type="Proteomes" id="UP000594260"/>
    </source>
</evidence>
<dbReference type="InterPro" id="IPR036322">
    <property type="entry name" value="WD40_repeat_dom_sf"/>
</dbReference>
<keyword evidence="7" id="KW-1185">Reference proteome</keyword>
<dbReference type="RefSeq" id="XP_022666242.1">
    <property type="nucleotide sequence ID" value="XM_022810507.1"/>
</dbReference>
<sequence length="507" mass="53631">MAFMEGGGCFKNHSIFVNFNQDFTSLAVGTNKGYRLFALNSVDRLEKIHQSADCEDVALVERLFSSSLVAVVSLPSSRKLKVCHFKKGTEITSFSYANTILAVKLNRSRVVVCLEESLYIHNIRDMKVLHTIRDTPANPKGVCALSSNTEKGVTYLAYPGSTSMGEIQIFDTENICAKIMIPAHNSPLAALAFNANGSLLASASEKGTVIRVFSVNDGSRIYELRRGLKRCATIYSLAFNVESTLLACASNFETVHIFKLDENSASGGSSGAAGTPQATVGSLSDADVGGGWMNFVGKAILSGSSSLLPAAMSDVFAQGRSFATARLSLTGIPCVVALTTVERQCRLLIASTAGYLYVYNVNTEHGGECTFLRQHNLIDDSQATGVVTTCGGATSPGSAAPTSTTAASGTAPAIAGGGTSRGPSEPSFKRDSDQLEQQQHEQPQCSSDPSVASERIVADNGVAIAMSYAKAVAGYPPTLKSVKDSVIDGDVDQAYDAQLPLMQQCHH</sequence>
<dbReference type="RefSeq" id="XP_022666243.1">
    <property type="nucleotide sequence ID" value="XM_022810508.1"/>
</dbReference>
<dbReference type="EnsemblMetazoa" id="XM_022810506">
    <property type="protein sequence ID" value="XP_022666241"/>
    <property type="gene ID" value="LOC111252496"/>
</dbReference>
<dbReference type="EnsemblMetazoa" id="XM_022810509">
    <property type="protein sequence ID" value="XP_022666244"/>
    <property type="gene ID" value="LOC111252496"/>
</dbReference>
<evidence type="ECO:0000313" key="6">
    <source>
        <dbReference type="EnsemblMetazoa" id="XP_022666244"/>
    </source>
</evidence>
<dbReference type="GO" id="GO:0006914">
    <property type="term" value="P:autophagy"/>
    <property type="evidence" value="ECO:0007669"/>
    <property type="project" value="UniProtKB-KW"/>
</dbReference>
<dbReference type="InterPro" id="IPR048720">
    <property type="entry name" value="PROPPIN"/>
</dbReference>
<dbReference type="AlphaFoldDB" id="A0A7M7KG18"/>
<keyword evidence="1" id="KW-0853">WD repeat</keyword>
<dbReference type="InterPro" id="IPR015943">
    <property type="entry name" value="WD40/YVTN_repeat-like_dom_sf"/>
</dbReference>
<feature type="region of interest" description="Disordered" evidence="5">
    <location>
        <begin position="392"/>
        <end position="451"/>
    </location>
</feature>
<comment type="similarity">
    <text evidence="4">Belongs to the WD repeat PROPPIN family.</text>
</comment>
<keyword evidence="2" id="KW-0677">Repeat</keyword>
<dbReference type="SMART" id="SM00320">
    <property type="entry name" value="WD40"/>
    <property type="match status" value="2"/>
</dbReference>
<dbReference type="RefSeq" id="XP_022666244.1">
    <property type="nucleotide sequence ID" value="XM_022810509.1"/>
</dbReference>
<dbReference type="OMA" id="KTMGRMI"/>
<dbReference type="FunCoup" id="A0A7M7KG18">
    <property type="interactions" value="1467"/>
</dbReference>
<dbReference type="Gene3D" id="2.130.10.10">
    <property type="entry name" value="YVTN repeat-like/Quinoprotein amine dehydrogenase"/>
    <property type="match status" value="1"/>
</dbReference>
<dbReference type="PANTHER" id="PTHR11227">
    <property type="entry name" value="WD-REPEAT PROTEIN INTERACTING WITH PHOSPHOINOSIDES WIPI -RELATED"/>
    <property type="match status" value="1"/>
</dbReference>
<feature type="compositionally biased region" description="Low complexity" evidence="5">
    <location>
        <begin position="392"/>
        <end position="414"/>
    </location>
</feature>
<dbReference type="Pfam" id="PF21032">
    <property type="entry name" value="PROPPIN"/>
    <property type="match status" value="1"/>
</dbReference>
<dbReference type="OrthoDB" id="1667587at2759"/>
<evidence type="ECO:0000256" key="3">
    <source>
        <dbReference type="ARBA" id="ARBA00023006"/>
    </source>
</evidence>
<dbReference type="InterPro" id="IPR001680">
    <property type="entry name" value="WD40_rpt"/>
</dbReference>
<dbReference type="KEGG" id="vde:111252496"/>
<dbReference type="EnsemblMetazoa" id="XM_022810508">
    <property type="protein sequence ID" value="XP_022666243"/>
    <property type="gene ID" value="LOC111252496"/>
</dbReference>
<dbReference type="RefSeq" id="XP_022666241.1">
    <property type="nucleotide sequence ID" value="XM_022810506.1"/>
</dbReference>
<accession>A0A7M7KG18</accession>
<evidence type="ECO:0000256" key="5">
    <source>
        <dbReference type="SAM" id="MobiDB-lite"/>
    </source>
</evidence>
<evidence type="ECO:0000256" key="4">
    <source>
        <dbReference type="ARBA" id="ARBA00025740"/>
    </source>
</evidence>
<dbReference type="CTD" id="38913"/>
<dbReference type="EnsemblMetazoa" id="XM_022810507">
    <property type="protein sequence ID" value="XP_022666242"/>
    <property type="gene ID" value="LOC111252496"/>
</dbReference>
<proteinExistence type="inferred from homology"/>